<sequence>MRNIPKGTCSSRGLNPFRAHKEEMLQLEINYIRNPNTDSMQNVARTHSKENAQHTSCSKRKGVLEKLLRSCNDGRSSTHKIRLVRNNSPVSNSGKTGVPIWPLLEEVDLES</sequence>
<accession>A0AAV4MX48</accession>
<dbReference type="EMBL" id="BPLQ01000978">
    <property type="protein sequence ID" value="GIX76963.1"/>
    <property type="molecule type" value="Genomic_DNA"/>
</dbReference>
<evidence type="ECO:0000313" key="2">
    <source>
        <dbReference type="Proteomes" id="UP001054837"/>
    </source>
</evidence>
<dbReference type="Proteomes" id="UP001054837">
    <property type="component" value="Unassembled WGS sequence"/>
</dbReference>
<comment type="caution">
    <text evidence="1">The sequence shown here is derived from an EMBL/GenBank/DDBJ whole genome shotgun (WGS) entry which is preliminary data.</text>
</comment>
<reference evidence="1 2" key="1">
    <citation type="submission" date="2021-06" db="EMBL/GenBank/DDBJ databases">
        <title>Caerostris darwini draft genome.</title>
        <authorList>
            <person name="Kono N."/>
            <person name="Arakawa K."/>
        </authorList>
    </citation>
    <scope>NUCLEOTIDE SEQUENCE [LARGE SCALE GENOMIC DNA]</scope>
</reference>
<protein>
    <submittedName>
        <fullName evidence="1">Uncharacterized protein</fullName>
    </submittedName>
</protein>
<gene>
    <name evidence="1" type="ORF">CDAR_539581</name>
</gene>
<keyword evidence="2" id="KW-1185">Reference proteome</keyword>
<evidence type="ECO:0000313" key="1">
    <source>
        <dbReference type="EMBL" id="GIX76963.1"/>
    </source>
</evidence>
<name>A0AAV4MX48_9ARAC</name>
<dbReference type="AlphaFoldDB" id="A0AAV4MX48"/>
<organism evidence="1 2">
    <name type="scientific">Caerostris darwini</name>
    <dbReference type="NCBI Taxonomy" id="1538125"/>
    <lineage>
        <taxon>Eukaryota</taxon>
        <taxon>Metazoa</taxon>
        <taxon>Ecdysozoa</taxon>
        <taxon>Arthropoda</taxon>
        <taxon>Chelicerata</taxon>
        <taxon>Arachnida</taxon>
        <taxon>Araneae</taxon>
        <taxon>Araneomorphae</taxon>
        <taxon>Entelegynae</taxon>
        <taxon>Araneoidea</taxon>
        <taxon>Araneidae</taxon>
        <taxon>Caerostris</taxon>
    </lineage>
</organism>
<proteinExistence type="predicted"/>